<feature type="domain" description="FMN hydroxy acid dehydrogenase" evidence="7">
    <location>
        <begin position="41"/>
        <end position="444"/>
    </location>
</feature>
<dbReference type="InterPro" id="IPR013785">
    <property type="entry name" value="Aldolase_TIM"/>
</dbReference>
<keyword evidence="5" id="KW-0285">Flavoprotein</keyword>
<evidence type="ECO:0000256" key="5">
    <source>
        <dbReference type="PIRSR" id="PIRSR000138-2"/>
    </source>
</evidence>
<dbReference type="PANTHER" id="PTHR10578">
    <property type="entry name" value="S -2-HYDROXY-ACID OXIDASE-RELATED"/>
    <property type="match status" value="1"/>
</dbReference>
<dbReference type="Pfam" id="PF01070">
    <property type="entry name" value="FMN_dh"/>
    <property type="match status" value="1"/>
</dbReference>
<evidence type="ECO:0000259" key="7">
    <source>
        <dbReference type="PROSITE" id="PS51349"/>
    </source>
</evidence>
<evidence type="ECO:0000256" key="1">
    <source>
        <dbReference type="ARBA" id="ARBA00001917"/>
    </source>
</evidence>
<keyword evidence="5" id="KW-0288">FMN</keyword>
<feature type="active site" description="Proton acceptor" evidence="4">
    <location>
        <position position="332"/>
    </location>
</feature>
<feature type="binding site" evidence="5">
    <location>
        <position position="308"/>
    </location>
    <ligand>
        <name>FMN</name>
        <dbReference type="ChEBI" id="CHEBI:58210"/>
    </ligand>
</feature>
<feature type="binding site" evidence="5">
    <location>
        <position position="330"/>
    </location>
    <ligand>
        <name>FMN</name>
        <dbReference type="ChEBI" id="CHEBI:58210"/>
    </ligand>
</feature>
<dbReference type="Proteomes" id="UP000230002">
    <property type="component" value="Unassembled WGS sequence"/>
</dbReference>
<dbReference type="AlphaFoldDB" id="A0A2G8SND5"/>
<comment type="caution">
    <text evidence="8">The sequence shown here is derived from an EMBL/GenBank/DDBJ whole genome shotgun (WGS) entry which is preliminary data.</text>
</comment>
<feature type="binding site" evidence="5">
    <location>
        <begin position="393"/>
        <end position="394"/>
    </location>
    <ligand>
        <name>FMN</name>
        <dbReference type="ChEBI" id="CHEBI:58210"/>
    </ligand>
</feature>
<dbReference type="PIRSF" id="PIRSF000138">
    <property type="entry name" value="Al-hdrx_acd_dh"/>
    <property type="match status" value="1"/>
</dbReference>
<dbReference type="PROSITE" id="PS00557">
    <property type="entry name" value="FMN_HYDROXY_ACID_DH_1"/>
    <property type="match status" value="1"/>
</dbReference>
<feature type="binding site" evidence="5">
    <location>
        <position position="199"/>
    </location>
    <ligand>
        <name>FMN</name>
        <dbReference type="ChEBI" id="CHEBI:58210"/>
    </ligand>
</feature>
<feature type="binding site" evidence="5">
    <location>
        <position position="173"/>
    </location>
    <ligand>
        <name>glyoxylate</name>
        <dbReference type="ChEBI" id="CHEBI:36655"/>
    </ligand>
</feature>
<accession>A0A2G8SND5</accession>
<dbReference type="InterPro" id="IPR037396">
    <property type="entry name" value="FMN_HAD"/>
</dbReference>
<evidence type="ECO:0000313" key="8">
    <source>
        <dbReference type="EMBL" id="PIL35088.1"/>
    </source>
</evidence>
<evidence type="ECO:0000256" key="4">
    <source>
        <dbReference type="PIRSR" id="PIRSR000138-1"/>
    </source>
</evidence>
<dbReference type="Gene3D" id="3.20.20.70">
    <property type="entry name" value="Aldolase class I"/>
    <property type="match status" value="1"/>
</dbReference>
<feature type="binding site" evidence="5">
    <location>
        <position position="208"/>
    </location>
    <ligand>
        <name>glyoxylate</name>
        <dbReference type="ChEBI" id="CHEBI:36655"/>
    </ligand>
</feature>
<evidence type="ECO:0000256" key="6">
    <source>
        <dbReference type="SAM" id="MobiDB-lite"/>
    </source>
</evidence>
<dbReference type="EMBL" id="AYKW01000004">
    <property type="protein sequence ID" value="PIL35088.1"/>
    <property type="molecule type" value="Genomic_DNA"/>
</dbReference>
<evidence type="ECO:0000256" key="3">
    <source>
        <dbReference type="ARBA" id="ARBA00024042"/>
    </source>
</evidence>
<comment type="similarity">
    <text evidence="3">Belongs to the FMN-dependent alpha-hydroxy acid dehydrogenase family.</text>
</comment>
<feature type="binding site" evidence="5">
    <location>
        <position position="67"/>
    </location>
    <ligand>
        <name>glyoxylate</name>
        <dbReference type="ChEBI" id="CHEBI:36655"/>
    </ligand>
</feature>
<feature type="binding site" evidence="5">
    <location>
        <begin position="120"/>
        <end position="122"/>
    </location>
    <ligand>
        <name>FMN</name>
        <dbReference type="ChEBI" id="CHEBI:58210"/>
    </ligand>
</feature>
<feature type="binding site" evidence="5">
    <location>
        <position position="332"/>
    </location>
    <ligand>
        <name>glyoxylate</name>
        <dbReference type="ChEBI" id="CHEBI:36655"/>
    </ligand>
</feature>
<name>A0A2G8SND5_9APHY</name>
<dbReference type="PROSITE" id="PS51349">
    <property type="entry name" value="FMN_HYDROXY_ACID_DH_2"/>
    <property type="match status" value="1"/>
</dbReference>
<protein>
    <recommendedName>
        <fullName evidence="7">FMN hydroxy acid dehydrogenase domain-containing protein</fullName>
    </recommendedName>
</protein>
<sequence length="446" mass="49205">MGEYVPDGHTPQTQAKPETQTKRKMWSDYMSECYHSRRPPQIGSVDVKKIEQAAREKLKDRQDAFMYVFGNAGTHETFHANRKELNKWKVIPRQLQDVTHRSIETTIFGVTYPSPLFLAPIGVHGIVHPDGELATAGAAQEVGVPMILSTVSSRSLEAVAQANGSGHRWFQLYWPLVPEITLSFLDRAKRAGYSALVVTVDTMSLGWRPHDIDTAYLPFYHAVGAQIALTDPAFMKLYGLEPYPHDDVPAFPYDPAAFDERVSSGDPRALELLRLGDEWMGHLAEGVYRTWDELAFIRKHWEGPLMVKGILSVEDAELALAAGMDGIVVSNHGGRQIDGAIPAIWALEQICRSPKIKAAQLSGRFTVLTDSGIRTGTDIFRAIAIGAQGVLLGRSYIYGLAVGGKEGVETVVRSILAEFEITLGLCGHNSIAEIWGRADKVMVKID</sequence>
<dbReference type="GO" id="GO:0010181">
    <property type="term" value="F:FMN binding"/>
    <property type="evidence" value="ECO:0007669"/>
    <property type="project" value="InterPro"/>
</dbReference>
<dbReference type="PANTHER" id="PTHR10578:SF143">
    <property type="entry name" value="FMN-DEPENDENT ALPHA-HYDROXY ACID DEHYDROGENASE PB1A11.03"/>
    <property type="match status" value="1"/>
</dbReference>
<dbReference type="InterPro" id="IPR012133">
    <property type="entry name" value="Alpha-hydoxy_acid_DH_FMN"/>
</dbReference>
<dbReference type="GO" id="GO:0016491">
    <property type="term" value="F:oxidoreductase activity"/>
    <property type="evidence" value="ECO:0007669"/>
    <property type="project" value="UniProtKB-KW"/>
</dbReference>
<feature type="region of interest" description="Disordered" evidence="6">
    <location>
        <begin position="1"/>
        <end position="24"/>
    </location>
</feature>
<dbReference type="SUPFAM" id="SSF51395">
    <property type="entry name" value="FMN-linked oxidoreductases"/>
    <property type="match status" value="1"/>
</dbReference>
<gene>
    <name evidence="8" type="ORF">GSI_02876</name>
</gene>
<evidence type="ECO:0000256" key="2">
    <source>
        <dbReference type="ARBA" id="ARBA00023002"/>
    </source>
</evidence>
<feature type="binding site" evidence="5">
    <location>
        <begin position="370"/>
        <end position="374"/>
    </location>
    <ligand>
        <name>FMN</name>
        <dbReference type="ChEBI" id="CHEBI:58210"/>
    </ligand>
</feature>
<feature type="binding site" evidence="5">
    <location>
        <position position="171"/>
    </location>
    <ligand>
        <name>FMN</name>
        <dbReference type="ChEBI" id="CHEBI:58210"/>
    </ligand>
</feature>
<organism evidence="8 9">
    <name type="scientific">Ganoderma sinense ZZ0214-1</name>
    <dbReference type="NCBI Taxonomy" id="1077348"/>
    <lineage>
        <taxon>Eukaryota</taxon>
        <taxon>Fungi</taxon>
        <taxon>Dikarya</taxon>
        <taxon>Basidiomycota</taxon>
        <taxon>Agaricomycotina</taxon>
        <taxon>Agaricomycetes</taxon>
        <taxon>Polyporales</taxon>
        <taxon>Polyporaceae</taxon>
        <taxon>Ganoderma</taxon>
    </lineage>
</organism>
<feature type="binding site" evidence="5">
    <location>
        <position position="335"/>
    </location>
    <ligand>
        <name>glyoxylate</name>
        <dbReference type="ChEBI" id="CHEBI:36655"/>
    </ligand>
</feature>
<keyword evidence="9" id="KW-1185">Reference proteome</keyword>
<dbReference type="OrthoDB" id="25826at2759"/>
<dbReference type="InterPro" id="IPR000262">
    <property type="entry name" value="FMN-dep_DH"/>
</dbReference>
<dbReference type="STRING" id="1077348.A0A2G8SND5"/>
<proteinExistence type="inferred from homology"/>
<reference evidence="8 9" key="1">
    <citation type="journal article" date="2015" name="Sci. Rep.">
        <title>Chromosome-level genome map provides insights into diverse defense mechanisms in the medicinal fungus Ganoderma sinense.</title>
        <authorList>
            <person name="Zhu Y."/>
            <person name="Xu J."/>
            <person name="Sun C."/>
            <person name="Zhou S."/>
            <person name="Xu H."/>
            <person name="Nelson D.R."/>
            <person name="Qian J."/>
            <person name="Song J."/>
            <person name="Luo H."/>
            <person name="Xiang L."/>
            <person name="Li Y."/>
            <person name="Xu Z."/>
            <person name="Ji A."/>
            <person name="Wang L."/>
            <person name="Lu S."/>
            <person name="Hayward A."/>
            <person name="Sun W."/>
            <person name="Li X."/>
            <person name="Schwartz D.C."/>
            <person name="Wang Y."/>
            <person name="Chen S."/>
        </authorList>
    </citation>
    <scope>NUCLEOTIDE SEQUENCE [LARGE SCALE GENOMIC DNA]</scope>
    <source>
        <strain evidence="8 9">ZZ0214-1</strain>
    </source>
</reference>
<dbReference type="InterPro" id="IPR008259">
    <property type="entry name" value="FMN_hydac_DH_AS"/>
</dbReference>
<evidence type="ECO:0000313" key="9">
    <source>
        <dbReference type="Proteomes" id="UP000230002"/>
    </source>
</evidence>
<comment type="cofactor">
    <cofactor evidence="1">
        <name>FMN</name>
        <dbReference type="ChEBI" id="CHEBI:58210"/>
    </cofactor>
</comment>
<keyword evidence="2" id="KW-0560">Oxidoreductase</keyword>
<feature type="binding site" evidence="5">
    <location>
        <position position="149"/>
    </location>
    <ligand>
        <name>FMN</name>
        <dbReference type="ChEBI" id="CHEBI:58210"/>
    </ligand>
</feature>